<dbReference type="PANTHER" id="PTHR33169">
    <property type="entry name" value="PADR-FAMILY TRANSCRIPTIONAL REGULATOR"/>
    <property type="match status" value="1"/>
</dbReference>
<dbReference type="EMBL" id="CP106878">
    <property type="protein sequence ID" value="WAA08859.1"/>
    <property type="molecule type" value="Genomic_DNA"/>
</dbReference>
<sequence length="110" mass="12807">MSFRSQILKGILDGVILAVIEMEPVYGYELSKKLQNAGLRDVSEGTIYPVLLRLQKKGFIRGEMRPSQSGPNRKYYFLTEEGTEELRTIVDEWEKIVEPVQKLFKRRDNK</sequence>
<accession>A0A9E8LU51</accession>
<dbReference type="Gene3D" id="1.10.10.10">
    <property type="entry name" value="Winged helix-like DNA-binding domain superfamily/Winged helix DNA-binding domain"/>
    <property type="match status" value="1"/>
</dbReference>
<reference evidence="2" key="1">
    <citation type="submission" date="2022-09" db="EMBL/GenBank/DDBJ databases">
        <title>Complete Genomes of Fervidibacillus albus and Fervidibacillus halotolerans isolated from tidal flat sediments.</title>
        <authorList>
            <person name="Kwon K.K."/>
            <person name="Yang S.-H."/>
            <person name="Park M.J."/>
            <person name="Oh H.-M."/>
        </authorList>
    </citation>
    <scope>NUCLEOTIDE SEQUENCE</scope>
    <source>
        <strain evidence="2">MEBiC13591</strain>
    </source>
</reference>
<dbReference type="Proteomes" id="UP001164718">
    <property type="component" value="Chromosome"/>
</dbReference>
<keyword evidence="3" id="KW-1185">Reference proteome</keyword>
<dbReference type="SUPFAM" id="SSF46785">
    <property type="entry name" value="Winged helix' DNA-binding domain"/>
    <property type="match status" value="1"/>
</dbReference>
<evidence type="ECO:0000313" key="2">
    <source>
        <dbReference type="EMBL" id="WAA08859.1"/>
    </source>
</evidence>
<organism evidence="2 3">
    <name type="scientific">Fervidibacillus albus</name>
    <dbReference type="NCBI Taxonomy" id="2980026"/>
    <lineage>
        <taxon>Bacteria</taxon>
        <taxon>Bacillati</taxon>
        <taxon>Bacillota</taxon>
        <taxon>Bacilli</taxon>
        <taxon>Bacillales</taxon>
        <taxon>Bacillaceae</taxon>
        <taxon>Fervidibacillus</taxon>
    </lineage>
</organism>
<dbReference type="InterPro" id="IPR036388">
    <property type="entry name" value="WH-like_DNA-bd_sf"/>
</dbReference>
<dbReference type="InterPro" id="IPR052509">
    <property type="entry name" value="Metal_resp_DNA-bind_regulator"/>
</dbReference>
<dbReference type="KEGG" id="faf:OE104_09580"/>
<evidence type="ECO:0000313" key="3">
    <source>
        <dbReference type="Proteomes" id="UP001164718"/>
    </source>
</evidence>
<dbReference type="Pfam" id="PF03551">
    <property type="entry name" value="PadR"/>
    <property type="match status" value="1"/>
</dbReference>
<dbReference type="RefSeq" id="WP_275416641.1">
    <property type="nucleotide sequence ID" value="NZ_CP106878.1"/>
</dbReference>
<dbReference type="InterPro" id="IPR036390">
    <property type="entry name" value="WH_DNA-bd_sf"/>
</dbReference>
<evidence type="ECO:0000259" key="1">
    <source>
        <dbReference type="Pfam" id="PF03551"/>
    </source>
</evidence>
<gene>
    <name evidence="2" type="ORF">OE104_09580</name>
</gene>
<dbReference type="InterPro" id="IPR005149">
    <property type="entry name" value="Tscrpt_reg_PadR_N"/>
</dbReference>
<dbReference type="AlphaFoldDB" id="A0A9E8LU51"/>
<protein>
    <submittedName>
        <fullName evidence="2">PadR family transcriptional regulator</fullName>
    </submittedName>
</protein>
<name>A0A9E8LU51_9BACI</name>
<proteinExistence type="predicted"/>
<feature type="domain" description="Transcription regulator PadR N-terminal" evidence="1">
    <location>
        <begin position="16"/>
        <end position="87"/>
    </location>
</feature>
<dbReference type="PANTHER" id="PTHR33169:SF14">
    <property type="entry name" value="TRANSCRIPTIONAL REGULATOR RV3488"/>
    <property type="match status" value="1"/>
</dbReference>